<dbReference type="Proteomes" id="UP000095380">
    <property type="component" value="Unassembled WGS sequence"/>
</dbReference>
<dbReference type="SMART" id="SM00530">
    <property type="entry name" value="HTH_XRE"/>
    <property type="match status" value="1"/>
</dbReference>
<evidence type="ECO:0000313" key="3">
    <source>
        <dbReference type="EMBL" id="CUO60958.1"/>
    </source>
</evidence>
<protein>
    <submittedName>
        <fullName evidence="3">Putative zinc finger/helix-turn-helix protein, YgiT family</fullName>
    </submittedName>
</protein>
<evidence type="ECO:0000313" key="4">
    <source>
        <dbReference type="Proteomes" id="UP000095380"/>
    </source>
</evidence>
<dbReference type="EMBL" id="CYYM01000021">
    <property type="protein sequence ID" value="CUO60958.1"/>
    <property type="molecule type" value="Genomic_DNA"/>
</dbReference>
<dbReference type="PROSITE" id="PS50943">
    <property type="entry name" value="HTH_CROC1"/>
    <property type="match status" value="1"/>
</dbReference>
<evidence type="ECO:0000313" key="5">
    <source>
        <dbReference type="Proteomes" id="UP000095597"/>
    </source>
</evidence>
<dbReference type="RefSeq" id="WP_006426868.1">
    <property type="nucleotide sequence ID" value="NZ_CP094679.1"/>
</dbReference>
<reference evidence="4 5" key="1">
    <citation type="submission" date="2015-09" db="EMBL/GenBank/DDBJ databases">
        <authorList>
            <consortium name="Pathogen Informatics"/>
        </authorList>
    </citation>
    <scope>NUCLEOTIDE SEQUENCE [LARGE SCALE GENOMIC DNA]</scope>
    <source>
        <strain evidence="3 4">2789STDY5608851</strain>
        <strain evidence="2 5">2789STDY5834961</strain>
    </source>
</reference>
<gene>
    <name evidence="3" type="ORF">ERS852408_02544</name>
    <name evidence="2" type="ORF">ERS852573_01064</name>
</gene>
<dbReference type="eggNOG" id="COG2944">
    <property type="taxonomic scope" value="Bacteria"/>
</dbReference>
<accession>A0A174J803</accession>
<dbReference type="CDD" id="cd00093">
    <property type="entry name" value="HTH_XRE"/>
    <property type="match status" value="1"/>
</dbReference>
<dbReference type="GeneID" id="93135728"/>
<organism evidence="3 4">
    <name type="scientific">Dorea longicatena</name>
    <dbReference type="NCBI Taxonomy" id="88431"/>
    <lineage>
        <taxon>Bacteria</taxon>
        <taxon>Bacillati</taxon>
        <taxon>Bacillota</taxon>
        <taxon>Clostridia</taxon>
        <taxon>Lachnospirales</taxon>
        <taxon>Lachnospiraceae</taxon>
        <taxon>Dorea</taxon>
    </lineage>
</organism>
<dbReference type="Gene3D" id="1.10.260.40">
    <property type="entry name" value="lambda repressor-like DNA-binding domains"/>
    <property type="match status" value="1"/>
</dbReference>
<dbReference type="GO" id="GO:0003677">
    <property type="term" value="F:DNA binding"/>
    <property type="evidence" value="ECO:0007669"/>
    <property type="project" value="InterPro"/>
</dbReference>
<dbReference type="Pfam" id="PF01381">
    <property type="entry name" value="HTH_3"/>
    <property type="match status" value="1"/>
</dbReference>
<sequence length="79" mass="9821">MNYYFNNAMRLEGDLMSRGKEVKELREKMGMNRREFSDYYGIPYRTVQDWEAEKRELPEYLLRLMKYRAEVEYMMKNKS</sequence>
<dbReference type="SUPFAM" id="SSF47413">
    <property type="entry name" value="lambda repressor-like DNA-binding domains"/>
    <property type="match status" value="1"/>
</dbReference>
<feature type="domain" description="HTH cro/C1-type" evidence="1">
    <location>
        <begin position="22"/>
        <end position="67"/>
    </location>
</feature>
<dbReference type="InterPro" id="IPR001387">
    <property type="entry name" value="Cro/C1-type_HTH"/>
</dbReference>
<evidence type="ECO:0000259" key="1">
    <source>
        <dbReference type="PROSITE" id="PS50943"/>
    </source>
</evidence>
<dbReference type="InterPro" id="IPR010982">
    <property type="entry name" value="Lambda_DNA-bd_dom_sf"/>
</dbReference>
<proteinExistence type="predicted"/>
<dbReference type="Proteomes" id="UP000095597">
    <property type="component" value="Unassembled WGS sequence"/>
</dbReference>
<evidence type="ECO:0000313" key="2">
    <source>
        <dbReference type="EMBL" id="CUM90046.1"/>
    </source>
</evidence>
<name>A0A174J803_9FIRM</name>
<dbReference type="EMBL" id="CYXO01000004">
    <property type="protein sequence ID" value="CUM90046.1"/>
    <property type="molecule type" value="Genomic_DNA"/>
</dbReference>
<dbReference type="AlphaFoldDB" id="A0A174J803"/>